<organism evidence="1 2">
    <name type="scientific">Plectus sambesii</name>
    <dbReference type="NCBI Taxonomy" id="2011161"/>
    <lineage>
        <taxon>Eukaryota</taxon>
        <taxon>Metazoa</taxon>
        <taxon>Ecdysozoa</taxon>
        <taxon>Nematoda</taxon>
        <taxon>Chromadorea</taxon>
        <taxon>Plectida</taxon>
        <taxon>Plectina</taxon>
        <taxon>Plectoidea</taxon>
        <taxon>Plectidae</taxon>
        <taxon>Plectus</taxon>
    </lineage>
</organism>
<sequence>SHYLFKFVFSVLLNDIPPEWENERQSRIREALTRGRHIQPYGGGKNVLLPGVEMMSPTSGSFFYTMNAVAKALNDLF</sequence>
<evidence type="ECO:0000313" key="2">
    <source>
        <dbReference type="WBParaSite" id="PSAMB.scaffold16967size1221.g37094.t1"/>
    </source>
</evidence>
<evidence type="ECO:0000313" key="1">
    <source>
        <dbReference type="Proteomes" id="UP000887566"/>
    </source>
</evidence>
<dbReference type="Proteomes" id="UP000887566">
    <property type="component" value="Unplaced"/>
</dbReference>
<dbReference type="AlphaFoldDB" id="A0A914VC28"/>
<dbReference type="WBParaSite" id="PSAMB.scaffold16967size1221.g37094.t1">
    <property type="protein sequence ID" value="PSAMB.scaffold16967size1221.g37094.t1"/>
    <property type="gene ID" value="PSAMB.scaffold16967size1221.g37094"/>
</dbReference>
<reference evidence="2" key="1">
    <citation type="submission" date="2022-11" db="UniProtKB">
        <authorList>
            <consortium name="WormBaseParasite"/>
        </authorList>
    </citation>
    <scope>IDENTIFICATION</scope>
</reference>
<keyword evidence="1" id="KW-1185">Reference proteome</keyword>
<accession>A0A914VC28</accession>
<protein>
    <submittedName>
        <fullName evidence="2">Uncharacterized protein</fullName>
    </submittedName>
</protein>
<name>A0A914VC28_9BILA</name>
<proteinExistence type="predicted"/>